<keyword evidence="4 10" id="KW-0489">Methyltransferase</keyword>
<dbReference type="AlphaFoldDB" id="A0AAX4HJT9"/>
<evidence type="ECO:0000256" key="3">
    <source>
        <dbReference type="ARBA" id="ARBA00022552"/>
    </source>
</evidence>
<dbReference type="SUPFAM" id="SSF88697">
    <property type="entry name" value="PUA domain-like"/>
    <property type="match status" value="1"/>
</dbReference>
<dbReference type="EC" id="2.1.1.-" evidence="10"/>
<dbReference type="Gene3D" id="2.30.130.10">
    <property type="entry name" value="PUA domain"/>
    <property type="match status" value="1"/>
</dbReference>
<evidence type="ECO:0000313" key="11">
    <source>
        <dbReference type="Proteomes" id="UP001324634"/>
    </source>
</evidence>
<feature type="domain" description="PUA" evidence="9">
    <location>
        <begin position="10"/>
        <end position="88"/>
    </location>
</feature>
<evidence type="ECO:0000313" key="10">
    <source>
        <dbReference type="EMBL" id="WPU63452.1"/>
    </source>
</evidence>
<keyword evidence="5 10" id="KW-0808">Transferase</keyword>
<dbReference type="SMART" id="SM00359">
    <property type="entry name" value="PUA"/>
    <property type="match status" value="1"/>
</dbReference>
<evidence type="ECO:0000256" key="7">
    <source>
        <dbReference type="ARBA" id="ARBA00022884"/>
    </source>
</evidence>
<dbReference type="PANTHER" id="PTHR42873">
    <property type="entry name" value="RIBOSOMAL RNA LARGE SUBUNIT METHYLTRANSFERASE"/>
    <property type="match status" value="1"/>
</dbReference>
<keyword evidence="11" id="KW-1185">Reference proteome</keyword>
<dbReference type="InterPro" id="IPR041532">
    <property type="entry name" value="RlmI-like_PUA"/>
</dbReference>
<organism evidence="10 11">
    <name type="scientific">Peredibacter starrii</name>
    <dbReference type="NCBI Taxonomy" id="28202"/>
    <lineage>
        <taxon>Bacteria</taxon>
        <taxon>Pseudomonadati</taxon>
        <taxon>Bdellovibrionota</taxon>
        <taxon>Bacteriovoracia</taxon>
        <taxon>Bacteriovoracales</taxon>
        <taxon>Bacteriovoracaceae</taxon>
        <taxon>Peredibacter</taxon>
    </lineage>
</organism>
<dbReference type="InterPro" id="IPR015947">
    <property type="entry name" value="PUA-like_sf"/>
</dbReference>
<keyword evidence="6" id="KW-0949">S-adenosyl-L-methionine</keyword>
<dbReference type="GO" id="GO:0005737">
    <property type="term" value="C:cytoplasm"/>
    <property type="evidence" value="ECO:0007669"/>
    <property type="project" value="UniProtKB-SubCell"/>
</dbReference>
<dbReference type="GO" id="GO:0008168">
    <property type="term" value="F:methyltransferase activity"/>
    <property type="evidence" value="ECO:0007669"/>
    <property type="project" value="UniProtKB-KW"/>
</dbReference>
<comment type="subcellular location">
    <subcellularLocation>
        <location evidence="1">Cytoplasm</location>
    </subcellularLocation>
</comment>
<dbReference type="Pfam" id="PF17785">
    <property type="entry name" value="PUA_3"/>
    <property type="match status" value="1"/>
</dbReference>
<comment type="similarity">
    <text evidence="8">Belongs to the methyltransferase superfamily. RlmI family.</text>
</comment>
<dbReference type="SUPFAM" id="SSF53335">
    <property type="entry name" value="S-adenosyl-L-methionine-dependent methyltransferases"/>
    <property type="match status" value="1"/>
</dbReference>
<evidence type="ECO:0000256" key="2">
    <source>
        <dbReference type="ARBA" id="ARBA00022490"/>
    </source>
</evidence>
<dbReference type="Gene3D" id="3.30.750.80">
    <property type="entry name" value="RNA methyltransferase domain (HRMD) like"/>
    <property type="match status" value="1"/>
</dbReference>
<dbReference type="InterPro" id="IPR029063">
    <property type="entry name" value="SAM-dependent_MTases_sf"/>
</dbReference>
<evidence type="ECO:0000259" key="9">
    <source>
        <dbReference type="SMART" id="SM00359"/>
    </source>
</evidence>
<dbReference type="Proteomes" id="UP001324634">
    <property type="component" value="Chromosome"/>
</dbReference>
<accession>A0AAX4HJT9</accession>
<dbReference type="KEGG" id="psti:SOO65_12210"/>
<evidence type="ECO:0000256" key="1">
    <source>
        <dbReference type="ARBA" id="ARBA00004496"/>
    </source>
</evidence>
<evidence type="ECO:0000256" key="8">
    <source>
        <dbReference type="ARBA" id="ARBA00038091"/>
    </source>
</evidence>
<proteinExistence type="inferred from homology"/>
<dbReference type="InterPro" id="IPR036974">
    <property type="entry name" value="PUA_sf"/>
</dbReference>
<reference evidence="10 11" key="1">
    <citation type="submission" date="2023-11" db="EMBL/GenBank/DDBJ databases">
        <title>Peredibacter starrii A3.12.</title>
        <authorList>
            <person name="Mitchell R.J."/>
        </authorList>
    </citation>
    <scope>NUCLEOTIDE SEQUENCE [LARGE SCALE GENOMIC DNA]</scope>
    <source>
        <strain evidence="10 11">A3.12</strain>
    </source>
</reference>
<dbReference type="GO" id="GO:0032259">
    <property type="term" value="P:methylation"/>
    <property type="evidence" value="ECO:0007669"/>
    <property type="project" value="UniProtKB-KW"/>
</dbReference>
<dbReference type="GO" id="GO:0006364">
    <property type="term" value="P:rRNA processing"/>
    <property type="evidence" value="ECO:0007669"/>
    <property type="project" value="UniProtKB-KW"/>
</dbReference>
<dbReference type="InterPro" id="IPR002478">
    <property type="entry name" value="PUA"/>
</dbReference>
<keyword evidence="3" id="KW-0698">rRNA processing</keyword>
<dbReference type="GO" id="GO:0003723">
    <property type="term" value="F:RNA binding"/>
    <property type="evidence" value="ECO:0007669"/>
    <property type="project" value="UniProtKB-KW"/>
</dbReference>
<dbReference type="EMBL" id="CP139487">
    <property type="protein sequence ID" value="WPU63452.1"/>
    <property type="molecule type" value="Genomic_DNA"/>
</dbReference>
<dbReference type="CDD" id="cd21153">
    <property type="entry name" value="PUA_RlmI"/>
    <property type="match status" value="1"/>
</dbReference>
<gene>
    <name evidence="10" type="ORF">SOO65_12210</name>
</gene>
<protein>
    <submittedName>
        <fullName evidence="10">Class I SAM-dependent rRNA methyltransferase</fullName>
        <ecNumber evidence="10">2.1.1.-</ecNumber>
    </submittedName>
</protein>
<keyword evidence="7" id="KW-0694">RNA-binding</keyword>
<evidence type="ECO:0000256" key="5">
    <source>
        <dbReference type="ARBA" id="ARBA00022679"/>
    </source>
</evidence>
<name>A0AAX4HJT9_9BACT</name>
<dbReference type="CDD" id="cd11572">
    <property type="entry name" value="RlmI_M_like"/>
    <property type="match status" value="1"/>
</dbReference>
<evidence type="ECO:0000256" key="6">
    <source>
        <dbReference type="ARBA" id="ARBA00022691"/>
    </source>
</evidence>
<dbReference type="Pfam" id="PF10672">
    <property type="entry name" value="Methyltrans_SAM"/>
    <property type="match status" value="1"/>
</dbReference>
<sequence length="400" mass="45473">MKYFSFDKTQRLKLTRDLTKHIKRGNPWVFSDAVEKIKAPEGTYVLLVSHKNEVLAHGFYSPNINLSFRMLTLGDKKFNDAMVEKRFRQAIENKKHLLSQENKCFRLLNGEGDELPGMVADFYDGVLVLKLDGAAAEAFWKKEAVAEFFMQQTDLPVKCVYFKRKNREEEKGLILAGECDNLTDLEFLEHGVKFRTNIIDAAKTGFFLDQRENRNFIRSVSKDKSLLNLFGYTGGFSIYAGLGGASKVTTVDIAPNAIKASEVNWQINLLSPEKHEALCEDAFEFVAEAQKAKRQWDIVITDPPSFAPNQKAVESAREAYTKIFADSLRLVKDGGFFAASSCSGHISFESFLEIVQEALSKSRRRGKVLLIKGQPEDHPFPFALPEMRYLKFVYLQVFQD</sequence>
<dbReference type="Gene3D" id="3.40.50.150">
    <property type="entry name" value="Vaccinia Virus protein VP39"/>
    <property type="match status" value="1"/>
</dbReference>
<dbReference type="CDD" id="cd02440">
    <property type="entry name" value="AdoMet_MTases"/>
    <property type="match status" value="1"/>
</dbReference>
<evidence type="ECO:0000256" key="4">
    <source>
        <dbReference type="ARBA" id="ARBA00022603"/>
    </source>
</evidence>
<dbReference type="PANTHER" id="PTHR42873:SF1">
    <property type="entry name" value="S-ADENOSYLMETHIONINE-DEPENDENT METHYLTRANSFERASE DOMAIN-CONTAINING PROTEIN"/>
    <property type="match status" value="1"/>
</dbReference>
<dbReference type="InterPro" id="IPR019614">
    <property type="entry name" value="SAM-dep_methyl-trfase"/>
</dbReference>
<keyword evidence="2" id="KW-0963">Cytoplasm</keyword>
<dbReference type="RefSeq" id="WP_321390183.1">
    <property type="nucleotide sequence ID" value="NZ_CP139487.1"/>
</dbReference>